<gene>
    <name evidence="2" type="ORF">CAC42_7424</name>
</gene>
<sequence>MLQRRGYHGQIPRSLPHGRKLGDARVPYSGSRQVRDNNPLDSPSPAHYKRWILQTHAHRLHVDPAYHTRWTEAQTEQLKTRFTQNLARMTTLVGPKEQSKSLRRIAGAAVELMSHSWPSPGTYRLLPFEGSVNEYSEMREWEDGWWDDVEGREGGGGGGGVGVAWVDLVVVKAKTLTTREGGE</sequence>
<organism evidence="2 3">
    <name type="scientific">Sphaceloma murrayae</name>
    <dbReference type="NCBI Taxonomy" id="2082308"/>
    <lineage>
        <taxon>Eukaryota</taxon>
        <taxon>Fungi</taxon>
        <taxon>Dikarya</taxon>
        <taxon>Ascomycota</taxon>
        <taxon>Pezizomycotina</taxon>
        <taxon>Dothideomycetes</taxon>
        <taxon>Dothideomycetidae</taxon>
        <taxon>Myriangiales</taxon>
        <taxon>Elsinoaceae</taxon>
        <taxon>Sphaceloma</taxon>
    </lineage>
</organism>
<name>A0A2K1QX83_9PEZI</name>
<protein>
    <submittedName>
        <fullName evidence="2">Uncharacterized protein</fullName>
    </submittedName>
</protein>
<dbReference type="EMBL" id="NKHZ01000031">
    <property type="protein sequence ID" value="PNS19580.1"/>
    <property type="molecule type" value="Genomic_DNA"/>
</dbReference>
<dbReference type="AlphaFoldDB" id="A0A2K1QX83"/>
<evidence type="ECO:0000313" key="2">
    <source>
        <dbReference type="EMBL" id="PNS19580.1"/>
    </source>
</evidence>
<dbReference type="Proteomes" id="UP000243797">
    <property type="component" value="Unassembled WGS sequence"/>
</dbReference>
<feature type="region of interest" description="Disordered" evidence="1">
    <location>
        <begin position="1"/>
        <end position="45"/>
    </location>
</feature>
<proteinExistence type="predicted"/>
<evidence type="ECO:0000313" key="3">
    <source>
        <dbReference type="Proteomes" id="UP000243797"/>
    </source>
</evidence>
<accession>A0A2K1QX83</accession>
<comment type="caution">
    <text evidence="2">The sequence shown here is derived from an EMBL/GenBank/DDBJ whole genome shotgun (WGS) entry which is preliminary data.</text>
</comment>
<evidence type="ECO:0000256" key="1">
    <source>
        <dbReference type="SAM" id="MobiDB-lite"/>
    </source>
</evidence>
<keyword evidence="3" id="KW-1185">Reference proteome</keyword>
<dbReference type="InParanoid" id="A0A2K1QX83"/>
<reference evidence="2 3" key="1">
    <citation type="submission" date="2017-06" db="EMBL/GenBank/DDBJ databases">
        <title>Draft genome sequence of a variant of Elsinoe murrayae.</title>
        <authorList>
            <person name="Cheng Q."/>
        </authorList>
    </citation>
    <scope>NUCLEOTIDE SEQUENCE [LARGE SCALE GENOMIC DNA]</scope>
    <source>
        <strain evidence="2 3">CQ-2017a</strain>
    </source>
</reference>